<protein>
    <submittedName>
        <fullName evidence="2">FAD-dependent oxidoreductase</fullName>
    </submittedName>
</protein>
<accession>A0ABZ1ZA56</accession>
<keyword evidence="1" id="KW-0732">Signal</keyword>
<reference evidence="2" key="1">
    <citation type="submission" date="2022-10" db="EMBL/GenBank/DDBJ databases">
        <title>The complete genomes of actinobacterial strains from the NBC collection.</title>
        <authorList>
            <person name="Joergensen T.S."/>
            <person name="Alvarez Arevalo M."/>
            <person name="Sterndorff E.B."/>
            <person name="Faurdal D."/>
            <person name="Vuksanovic O."/>
            <person name="Mourched A.-S."/>
            <person name="Charusanti P."/>
            <person name="Shaw S."/>
            <person name="Blin K."/>
            <person name="Weber T."/>
        </authorList>
    </citation>
    <scope>NUCLEOTIDE SEQUENCE</scope>
    <source>
        <strain evidence="2">NBC_01482</strain>
    </source>
</reference>
<evidence type="ECO:0000313" key="3">
    <source>
        <dbReference type="Proteomes" id="UP001432062"/>
    </source>
</evidence>
<proteinExistence type="predicted"/>
<evidence type="ECO:0000256" key="1">
    <source>
        <dbReference type="SAM" id="SignalP"/>
    </source>
</evidence>
<feature type="chain" id="PRO_5046842553" evidence="1">
    <location>
        <begin position="21"/>
        <end position="110"/>
    </location>
</feature>
<keyword evidence="3" id="KW-1185">Reference proteome</keyword>
<dbReference type="EMBL" id="CP109441">
    <property type="protein sequence ID" value="WUV51325.1"/>
    <property type="molecule type" value="Genomic_DNA"/>
</dbReference>
<name>A0ABZ1ZA56_9NOCA</name>
<sequence length="110" mass="11145">MLCGLAASGAAAVMSGAPHAAARSVGRTVAVFGGGVAGLTVAHELVERGYDVTVYEPVSVGGKARSIDVPGTDASFWPDSGPHRSVDEARITAESRVPSPITWQSGESLP</sequence>
<dbReference type="InterPro" id="IPR036188">
    <property type="entry name" value="FAD/NAD-bd_sf"/>
</dbReference>
<dbReference type="SUPFAM" id="SSF51905">
    <property type="entry name" value="FAD/NAD(P)-binding domain"/>
    <property type="match status" value="1"/>
</dbReference>
<organism evidence="2 3">
    <name type="scientific">Nocardia vinacea</name>
    <dbReference type="NCBI Taxonomy" id="96468"/>
    <lineage>
        <taxon>Bacteria</taxon>
        <taxon>Bacillati</taxon>
        <taxon>Actinomycetota</taxon>
        <taxon>Actinomycetes</taxon>
        <taxon>Mycobacteriales</taxon>
        <taxon>Nocardiaceae</taxon>
        <taxon>Nocardia</taxon>
    </lineage>
</organism>
<dbReference type="Proteomes" id="UP001432062">
    <property type="component" value="Chromosome"/>
</dbReference>
<dbReference type="Pfam" id="PF13450">
    <property type="entry name" value="NAD_binding_8"/>
    <property type="match status" value="1"/>
</dbReference>
<dbReference type="Gene3D" id="3.50.50.60">
    <property type="entry name" value="FAD/NAD(P)-binding domain"/>
    <property type="match status" value="1"/>
</dbReference>
<feature type="signal peptide" evidence="1">
    <location>
        <begin position="1"/>
        <end position="20"/>
    </location>
</feature>
<gene>
    <name evidence="2" type="ORF">OG563_34855</name>
</gene>
<evidence type="ECO:0000313" key="2">
    <source>
        <dbReference type="EMBL" id="WUV51325.1"/>
    </source>
</evidence>